<dbReference type="Proteomes" id="UP000274907">
    <property type="component" value="Unassembled WGS sequence"/>
</dbReference>
<dbReference type="InterPro" id="IPR041629">
    <property type="entry name" value="SCP_3"/>
</dbReference>
<evidence type="ECO:0000313" key="3">
    <source>
        <dbReference type="Proteomes" id="UP000274907"/>
    </source>
</evidence>
<dbReference type="RefSeq" id="WP_126121657.1">
    <property type="nucleotide sequence ID" value="NZ_RXHJ01000018.1"/>
</dbReference>
<dbReference type="Pfam" id="PF17844">
    <property type="entry name" value="SCP_3"/>
    <property type="match status" value="1"/>
</dbReference>
<comment type="caution">
    <text evidence="2">The sequence shown here is derived from an EMBL/GenBank/DDBJ whole genome shotgun (WGS) entry which is preliminary data.</text>
</comment>
<feature type="domain" description="Bacterial SCP orthologue" evidence="1">
    <location>
        <begin position="24"/>
        <end position="116"/>
    </location>
</feature>
<evidence type="ECO:0000259" key="1">
    <source>
        <dbReference type="Pfam" id="PF17844"/>
    </source>
</evidence>
<evidence type="ECO:0000313" key="2">
    <source>
        <dbReference type="EMBL" id="RSZ61572.1"/>
    </source>
</evidence>
<reference evidence="2 3" key="1">
    <citation type="submission" date="2018-12" db="EMBL/GenBank/DDBJ databases">
        <title>YIM 101343 draft genome.</title>
        <authorList>
            <person name="Chen X."/>
        </authorList>
    </citation>
    <scope>NUCLEOTIDE SEQUENCE [LARGE SCALE GENOMIC DNA]</scope>
    <source>
        <strain evidence="2 3">YIM 101343</strain>
    </source>
</reference>
<sequence length="119" mass="12668">MDISSVAAVMDWVRDPVGVAKPARPLLADAVRGTVRQLARDAPGRTVEVRVPPFAAVQCIAGPAHTRGTPPNVFETDPLTWLQLATGQVLLDTALADGRVHASGPRVTEMGRWLPVISL</sequence>
<gene>
    <name evidence="2" type="ORF">EAH68_12390</name>
</gene>
<organism evidence="2 3">
    <name type="scientific">Corynebacterium hylobatis</name>
    <dbReference type="NCBI Taxonomy" id="1859290"/>
    <lineage>
        <taxon>Bacteria</taxon>
        <taxon>Bacillati</taxon>
        <taxon>Actinomycetota</taxon>
        <taxon>Actinomycetes</taxon>
        <taxon>Mycobacteriales</taxon>
        <taxon>Corynebacteriaceae</taxon>
        <taxon>Corynebacterium</taxon>
    </lineage>
</organism>
<keyword evidence="3" id="KW-1185">Reference proteome</keyword>
<dbReference type="EMBL" id="RXHJ01000018">
    <property type="protein sequence ID" value="RSZ61572.1"/>
    <property type="molecule type" value="Genomic_DNA"/>
</dbReference>
<dbReference type="OrthoDB" id="8481083at2"/>
<dbReference type="AlphaFoldDB" id="A0A3S0AV06"/>
<dbReference type="Gene3D" id="3.30.1050.40">
    <property type="match status" value="1"/>
</dbReference>
<accession>A0A3S0AV06</accession>
<proteinExistence type="predicted"/>
<protein>
    <recommendedName>
        <fullName evidence="1">Bacterial SCP orthologue domain-containing protein</fullName>
    </recommendedName>
</protein>
<name>A0A3S0AV06_9CORY</name>